<proteinExistence type="predicted"/>
<evidence type="ECO:0000313" key="2">
    <source>
        <dbReference type="EMBL" id="MFI1966788.1"/>
    </source>
</evidence>
<dbReference type="RefSeq" id="WP_055472260.1">
    <property type="nucleotide sequence ID" value="NZ_JBIRWE010000011.1"/>
</dbReference>
<accession>A0ABW7UW16</accession>
<dbReference type="Proteomes" id="UP001611548">
    <property type="component" value="Unassembled WGS sequence"/>
</dbReference>
<keyword evidence="3" id="KW-1185">Reference proteome</keyword>
<feature type="compositionally biased region" description="Low complexity" evidence="1">
    <location>
        <begin position="56"/>
        <end position="66"/>
    </location>
</feature>
<sequence>MPSHESTADELSPGPSGADREECAERIGPALPSMSQLLAACAAATAVSTPPEAPTVADGPVAAGPAGDDGERRDAAA</sequence>
<gene>
    <name evidence="2" type="ORF">ACH429_22190</name>
</gene>
<comment type="caution">
    <text evidence="2">The sequence shown here is derived from an EMBL/GenBank/DDBJ whole genome shotgun (WGS) entry which is preliminary data.</text>
</comment>
<evidence type="ECO:0000313" key="3">
    <source>
        <dbReference type="Proteomes" id="UP001611548"/>
    </source>
</evidence>
<evidence type="ECO:0000256" key="1">
    <source>
        <dbReference type="SAM" id="MobiDB-lite"/>
    </source>
</evidence>
<feature type="region of interest" description="Disordered" evidence="1">
    <location>
        <begin position="1"/>
        <end position="29"/>
    </location>
</feature>
<dbReference type="EMBL" id="JBIRWE010000011">
    <property type="protein sequence ID" value="MFI1966788.1"/>
    <property type="molecule type" value="Genomic_DNA"/>
</dbReference>
<reference evidence="2 3" key="1">
    <citation type="submission" date="2024-10" db="EMBL/GenBank/DDBJ databases">
        <title>The Natural Products Discovery Center: Release of the First 8490 Sequenced Strains for Exploring Actinobacteria Biosynthetic Diversity.</title>
        <authorList>
            <person name="Kalkreuter E."/>
            <person name="Kautsar S.A."/>
            <person name="Yang D."/>
            <person name="Bader C.D."/>
            <person name="Teijaro C.N."/>
            <person name="Fluegel L."/>
            <person name="Davis C.M."/>
            <person name="Simpson J.R."/>
            <person name="Lauterbach L."/>
            <person name="Steele A.D."/>
            <person name="Gui C."/>
            <person name="Meng S."/>
            <person name="Li G."/>
            <person name="Viehrig K."/>
            <person name="Ye F."/>
            <person name="Su P."/>
            <person name="Kiefer A.F."/>
            <person name="Nichols A."/>
            <person name="Cepeda A.J."/>
            <person name="Yan W."/>
            <person name="Fan B."/>
            <person name="Jiang Y."/>
            <person name="Adhikari A."/>
            <person name="Zheng C.-J."/>
            <person name="Schuster L."/>
            <person name="Cowan T.M."/>
            <person name="Smanski M.J."/>
            <person name="Chevrette M.G."/>
            <person name="De Carvalho L.P.S."/>
            <person name="Shen B."/>
        </authorList>
    </citation>
    <scope>NUCLEOTIDE SEQUENCE [LARGE SCALE GENOMIC DNA]</scope>
    <source>
        <strain evidence="2 3">NPDC020327</strain>
    </source>
</reference>
<protein>
    <submittedName>
        <fullName evidence="2">Uncharacterized protein</fullName>
    </submittedName>
</protein>
<organism evidence="2 3">
    <name type="scientific">Streptomyces pathocidini</name>
    <dbReference type="NCBI Taxonomy" id="1650571"/>
    <lineage>
        <taxon>Bacteria</taxon>
        <taxon>Bacillati</taxon>
        <taxon>Actinomycetota</taxon>
        <taxon>Actinomycetes</taxon>
        <taxon>Kitasatosporales</taxon>
        <taxon>Streptomycetaceae</taxon>
        <taxon>Streptomyces</taxon>
    </lineage>
</organism>
<name>A0ABW7UW16_9ACTN</name>
<feature type="region of interest" description="Disordered" evidence="1">
    <location>
        <begin position="43"/>
        <end position="77"/>
    </location>
</feature>